<dbReference type="SMART" id="SM00563">
    <property type="entry name" value="PlsC"/>
    <property type="match status" value="1"/>
</dbReference>
<proteinExistence type="inferred from homology"/>
<dbReference type="CDD" id="cd07993">
    <property type="entry name" value="LPLAT_DHAPAT-like"/>
    <property type="match status" value="1"/>
</dbReference>
<evidence type="ECO:0000313" key="8">
    <source>
        <dbReference type="Proteomes" id="UP000085678"/>
    </source>
</evidence>
<dbReference type="GO" id="GO:0006631">
    <property type="term" value="P:fatty acid metabolic process"/>
    <property type="evidence" value="ECO:0007669"/>
    <property type="project" value="TreeGrafter"/>
</dbReference>
<evidence type="ECO:0000313" key="9">
    <source>
        <dbReference type="RefSeq" id="XP_013393001.1"/>
    </source>
</evidence>
<dbReference type="InterPro" id="IPR002123">
    <property type="entry name" value="Plipid/glycerol_acylTrfase"/>
</dbReference>
<evidence type="ECO:0000313" key="10">
    <source>
        <dbReference type="RefSeq" id="XP_013393002.1"/>
    </source>
</evidence>
<dbReference type="GO" id="GO:0031966">
    <property type="term" value="C:mitochondrial membrane"/>
    <property type="evidence" value="ECO:0007669"/>
    <property type="project" value="TreeGrafter"/>
</dbReference>
<dbReference type="SUPFAM" id="SSF69593">
    <property type="entry name" value="Glycerol-3-phosphate (1)-acyltransferase"/>
    <property type="match status" value="1"/>
</dbReference>
<feature type="domain" description="Phospholipid/glycerol acyltransferase" evidence="7">
    <location>
        <begin position="272"/>
        <end position="404"/>
    </location>
</feature>
<dbReference type="GO" id="GO:0019432">
    <property type="term" value="P:triglyceride biosynthetic process"/>
    <property type="evidence" value="ECO:0007669"/>
    <property type="project" value="TreeGrafter"/>
</dbReference>
<keyword evidence="8" id="KW-1185">Reference proteome</keyword>
<dbReference type="GO" id="GO:0008654">
    <property type="term" value="P:phospholipid biosynthetic process"/>
    <property type="evidence" value="ECO:0007669"/>
    <property type="project" value="TreeGrafter"/>
</dbReference>
<dbReference type="RefSeq" id="XP_013393002.1">
    <property type="nucleotide sequence ID" value="XM_013537548.1"/>
</dbReference>
<dbReference type="OrthoDB" id="5962536at2759"/>
<dbReference type="RefSeq" id="XP_013393001.1">
    <property type="nucleotide sequence ID" value="XM_013537547.1"/>
</dbReference>
<reference evidence="9 10" key="1">
    <citation type="submission" date="2025-04" db="UniProtKB">
        <authorList>
            <consortium name="RefSeq"/>
        </authorList>
    </citation>
    <scope>IDENTIFICATION</scope>
    <source>
        <tissue evidence="9 10">Gonads</tissue>
    </source>
</reference>
<dbReference type="AlphaFoldDB" id="A0A1S3I409"/>
<dbReference type="GeneID" id="106160799"/>
<dbReference type="InterPro" id="IPR022284">
    <property type="entry name" value="GPAT/DHAPAT"/>
</dbReference>
<keyword evidence="5 9" id="KW-0012">Acyltransferase</keyword>
<accession>A0A1S3I409</accession>
<evidence type="ECO:0000256" key="3">
    <source>
        <dbReference type="ARBA" id="ARBA00022679"/>
    </source>
</evidence>
<dbReference type="PANTHER" id="PTHR12563:SF23">
    <property type="entry name" value="BCDNA.GH07066"/>
    <property type="match status" value="1"/>
</dbReference>
<protein>
    <submittedName>
        <fullName evidence="9 10">Glycerol-3-phosphate acyltransferase 1, mitochondrial isoform X1</fullName>
    </submittedName>
</protein>
<dbReference type="GO" id="GO:0004366">
    <property type="term" value="F:glycerol-3-phosphate O-acyltransferase activity"/>
    <property type="evidence" value="ECO:0007669"/>
    <property type="project" value="TreeGrafter"/>
</dbReference>
<dbReference type="PANTHER" id="PTHR12563">
    <property type="entry name" value="GLYCEROL-3-PHOSPHATE ACYLTRANSFERASE"/>
    <property type="match status" value="1"/>
</dbReference>
<dbReference type="OMA" id="AQQRYIC"/>
<sequence>MENFDNLKQVYAKWEQKGNPYLKNTQGYEPPAGLSVNLQAGRQAWKDKFGDNLQPPQRRSKYRNKFTGVSVPLGTSLGFFKVMPIIAPQTNKFQRPFMGRCCEKCLSNSRNWLYQESTSKPDIADVFREYDEYRRRKGYLARVCMSFSCTLQSRTQSSITYPDVAKQVMKSKRIQATLDTCARQDCPKEATTFSLDNEEEFEDPKQLPEKLAFHMKRANHLLSKMKAGISLSLLKLTSWVLHRVLRYFLSTVQVHKGQMEMVQKAAESSHPLIFLPHHRSHLDYVVVTFILYNYGIKVPHVAAGDNLMIPVFGSFMRGLGGYFIRRKLDKVEGKKDLLYRAVLHTYMQELLRAGQNMEFFIEGGRTRSGKAAAPKGGLLSVVIDSYMDGLLEDAYIIPVSINYEKILDGTFFIREQMGEQKIKETFWGALKAVWRVLMSHYGNIRVDFAQPFSLKEYLQSAQYTNMEARKENLESRRNSFSRARRSSGKLRPSGSLTSLYGTDVVVEDQRQTVKDLAQHVVYTFVNSSTIMCTTMLAFLLVTKHRKGARLEELVQSFEWLKEEITFRGRDVGFVGRAPTVIQYAADVLGDNVVKKYSVPADDSLAGSEDSIGTELMYFEPVTCLPDVFELRYYASGAISVFLMESIIATTVYGVASDDLDIRHISTTDVFVSHDEVMEKAQRLCALLQYEFLFVPPCTSLGTELSSAMDKLITYEILREEESSLHSAYTDSREMQWAKRFASSLKMQEYSSDEEEEEEVAFKKLQVLLDEPDCYNRFNFLLTVLAPYIESYWIVVQSLTRLLKEDMPENEFLGTIHQIALDRVEDGVAEFAESVSMECLKNAIKALQSIKVLEIYYDTKTVEFTKTVSLCDKYREEERLNDFIDFIEDCRM</sequence>
<evidence type="ECO:0000259" key="7">
    <source>
        <dbReference type="SMART" id="SM00563"/>
    </source>
</evidence>
<comment type="similarity">
    <text evidence="2">Belongs to the GPAT/DAPAT family.</text>
</comment>
<dbReference type="STRING" id="7574.A0A1S3I409"/>
<dbReference type="KEGG" id="lak:106160799"/>
<dbReference type="InterPro" id="IPR045520">
    <property type="entry name" value="GPAT/DHAPAT_C"/>
</dbReference>
<evidence type="ECO:0000256" key="4">
    <source>
        <dbReference type="ARBA" id="ARBA00023136"/>
    </source>
</evidence>
<evidence type="ECO:0000256" key="5">
    <source>
        <dbReference type="ARBA" id="ARBA00023315"/>
    </source>
</evidence>
<dbReference type="InterPro" id="IPR041728">
    <property type="entry name" value="GPAT/DHAPAT_LPLAT"/>
</dbReference>
<keyword evidence="4" id="KW-0472">Membrane</keyword>
<comment type="subcellular location">
    <subcellularLocation>
        <location evidence="1">Membrane</location>
    </subcellularLocation>
</comment>
<dbReference type="Pfam" id="PF19277">
    <property type="entry name" value="GPAT_C"/>
    <property type="match status" value="1"/>
</dbReference>
<dbReference type="Pfam" id="PF01553">
    <property type="entry name" value="Acyltransferase"/>
    <property type="match status" value="1"/>
</dbReference>
<evidence type="ECO:0000256" key="1">
    <source>
        <dbReference type="ARBA" id="ARBA00004370"/>
    </source>
</evidence>
<evidence type="ECO:0000256" key="2">
    <source>
        <dbReference type="ARBA" id="ARBA00007937"/>
    </source>
</evidence>
<keyword evidence="3" id="KW-0808">Transferase</keyword>
<evidence type="ECO:0000256" key="6">
    <source>
        <dbReference type="SAM" id="MobiDB-lite"/>
    </source>
</evidence>
<feature type="region of interest" description="Disordered" evidence="6">
    <location>
        <begin position="469"/>
        <end position="494"/>
    </location>
</feature>
<dbReference type="Proteomes" id="UP000085678">
    <property type="component" value="Unplaced"/>
</dbReference>
<name>A0A1S3I409_LINAN</name>
<dbReference type="GO" id="GO:0006072">
    <property type="term" value="P:glycerol-3-phosphate metabolic process"/>
    <property type="evidence" value="ECO:0007669"/>
    <property type="project" value="TreeGrafter"/>
</dbReference>
<gene>
    <name evidence="9 10" type="primary">LOC106160799</name>
</gene>
<organism evidence="8 10">
    <name type="scientific">Lingula anatina</name>
    <name type="common">Brachiopod</name>
    <name type="synonym">Lingula unguis</name>
    <dbReference type="NCBI Taxonomy" id="7574"/>
    <lineage>
        <taxon>Eukaryota</taxon>
        <taxon>Metazoa</taxon>
        <taxon>Spiralia</taxon>
        <taxon>Lophotrochozoa</taxon>
        <taxon>Brachiopoda</taxon>
        <taxon>Linguliformea</taxon>
        <taxon>Lingulata</taxon>
        <taxon>Lingulida</taxon>
        <taxon>Linguloidea</taxon>
        <taxon>Lingulidae</taxon>
        <taxon>Lingula</taxon>
    </lineage>
</organism>